<dbReference type="EMBL" id="FRFG01000028">
    <property type="protein sequence ID" value="SHO56822.1"/>
    <property type="molecule type" value="Genomic_DNA"/>
</dbReference>
<dbReference type="STRING" id="1117707.VQ7734_02591"/>
<dbReference type="SUPFAM" id="SSF47413">
    <property type="entry name" value="lambda repressor-like DNA-binding domains"/>
    <property type="match status" value="1"/>
</dbReference>
<reference evidence="3" key="1">
    <citation type="submission" date="2016-12" db="EMBL/GenBank/DDBJ databases">
        <authorList>
            <person name="Rodrigo-Torres L."/>
            <person name="Arahal R.D."/>
            <person name="Lucena T."/>
        </authorList>
    </citation>
    <scope>NUCLEOTIDE SEQUENCE [LARGE SCALE GENOMIC DNA]</scope>
</reference>
<dbReference type="SMART" id="SM00530">
    <property type="entry name" value="HTH_XRE"/>
    <property type="match status" value="1"/>
</dbReference>
<dbReference type="GO" id="GO:0003677">
    <property type="term" value="F:DNA binding"/>
    <property type="evidence" value="ECO:0007669"/>
    <property type="project" value="InterPro"/>
</dbReference>
<dbReference type="AlphaFoldDB" id="A0A1M7YW61"/>
<evidence type="ECO:0000313" key="3">
    <source>
        <dbReference type="Proteomes" id="UP000184600"/>
    </source>
</evidence>
<proteinExistence type="predicted"/>
<dbReference type="Gene3D" id="1.10.260.40">
    <property type="entry name" value="lambda repressor-like DNA-binding domains"/>
    <property type="match status" value="1"/>
</dbReference>
<protein>
    <recommendedName>
        <fullName evidence="1">HTH cro/C1-type domain-containing protein</fullName>
    </recommendedName>
</protein>
<evidence type="ECO:0000259" key="1">
    <source>
        <dbReference type="PROSITE" id="PS50943"/>
    </source>
</evidence>
<dbReference type="PROSITE" id="PS50943">
    <property type="entry name" value="HTH_CROC1"/>
    <property type="match status" value="1"/>
</dbReference>
<organism evidence="2 3">
    <name type="scientific">Vibrio quintilis</name>
    <dbReference type="NCBI Taxonomy" id="1117707"/>
    <lineage>
        <taxon>Bacteria</taxon>
        <taxon>Pseudomonadati</taxon>
        <taxon>Pseudomonadota</taxon>
        <taxon>Gammaproteobacteria</taxon>
        <taxon>Vibrionales</taxon>
        <taxon>Vibrionaceae</taxon>
        <taxon>Vibrio</taxon>
    </lineage>
</organism>
<accession>A0A1M7YW61</accession>
<gene>
    <name evidence="2" type="ORF">VQ7734_02591</name>
</gene>
<keyword evidence="3" id="KW-1185">Reference proteome</keyword>
<name>A0A1M7YW61_9VIBR</name>
<dbReference type="InterPro" id="IPR010982">
    <property type="entry name" value="Lambda_DNA-bd_dom_sf"/>
</dbReference>
<evidence type="ECO:0000313" key="2">
    <source>
        <dbReference type="EMBL" id="SHO56822.1"/>
    </source>
</evidence>
<dbReference type="RefSeq" id="WP_083601619.1">
    <property type="nucleotide sequence ID" value="NZ_AP024897.1"/>
</dbReference>
<dbReference type="InterPro" id="IPR001387">
    <property type="entry name" value="Cro/C1-type_HTH"/>
</dbReference>
<feature type="domain" description="HTH cro/C1-type" evidence="1">
    <location>
        <begin position="36"/>
        <end position="90"/>
    </location>
</feature>
<dbReference type="CDD" id="cd00093">
    <property type="entry name" value="HTH_XRE"/>
    <property type="match status" value="1"/>
</dbReference>
<sequence>MMSAREMFFPEGTEFSEAEERAFARDDLIYMVTETLLMAMEDKEISKVELAKRLNKSKSHVSRLLDGSRNMTLASLSDICFALGIQPEVRIPVELPETYQKAPKWSSVQVKPLTIKNKTRYKRAGNVLKVEKAGWTNYNKVA</sequence>
<dbReference type="Pfam" id="PF13443">
    <property type="entry name" value="HTH_26"/>
    <property type="match status" value="1"/>
</dbReference>
<dbReference type="Proteomes" id="UP000184600">
    <property type="component" value="Unassembled WGS sequence"/>
</dbReference>